<accession>A0A0G1X172</accession>
<proteinExistence type="predicted"/>
<name>A0A0G1X172_9BACT</name>
<feature type="compositionally biased region" description="Polar residues" evidence="1">
    <location>
        <begin position="53"/>
        <end position="63"/>
    </location>
</feature>
<dbReference type="Proteomes" id="UP000034273">
    <property type="component" value="Unassembled WGS sequence"/>
</dbReference>
<sequence length="93" mass="9580">MKSLFGLVGVVVVIVAIWYIGKQTSSPSAVASQPMQQQVQTQSTAQIGGGLSTTGSSDAELNQDLTEIDGQIQAAAQASATASQTDQPINQTE</sequence>
<feature type="region of interest" description="Disordered" evidence="1">
    <location>
        <begin position="29"/>
        <end position="63"/>
    </location>
</feature>
<dbReference type="STRING" id="1618671.UY67_C0002G0022"/>
<organism evidence="2 3">
    <name type="scientific">Candidatus Kaiserbacteria bacterium GW2011_GWA2_52_12</name>
    <dbReference type="NCBI Taxonomy" id="1618671"/>
    <lineage>
        <taxon>Bacteria</taxon>
        <taxon>Candidatus Kaiseribacteriota</taxon>
    </lineage>
</organism>
<feature type="compositionally biased region" description="Low complexity" evidence="1">
    <location>
        <begin position="29"/>
        <end position="46"/>
    </location>
</feature>
<reference evidence="2 3" key="1">
    <citation type="journal article" date="2015" name="Nature">
        <title>rRNA introns, odd ribosomes, and small enigmatic genomes across a large radiation of phyla.</title>
        <authorList>
            <person name="Brown C.T."/>
            <person name="Hug L.A."/>
            <person name="Thomas B.C."/>
            <person name="Sharon I."/>
            <person name="Castelle C.J."/>
            <person name="Singh A."/>
            <person name="Wilkins M.J."/>
            <person name="Williams K.H."/>
            <person name="Banfield J.F."/>
        </authorList>
    </citation>
    <scope>NUCLEOTIDE SEQUENCE [LARGE SCALE GENOMIC DNA]</scope>
</reference>
<comment type="caution">
    <text evidence="2">The sequence shown here is derived from an EMBL/GenBank/DDBJ whole genome shotgun (WGS) entry which is preliminary data.</text>
</comment>
<dbReference type="AlphaFoldDB" id="A0A0G1X172"/>
<gene>
    <name evidence="2" type="ORF">UY67_C0002G0022</name>
</gene>
<dbReference type="EMBL" id="LCQW01000002">
    <property type="protein sequence ID" value="KKW24873.1"/>
    <property type="molecule type" value="Genomic_DNA"/>
</dbReference>
<evidence type="ECO:0000313" key="2">
    <source>
        <dbReference type="EMBL" id="KKW24873.1"/>
    </source>
</evidence>
<evidence type="ECO:0000256" key="1">
    <source>
        <dbReference type="SAM" id="MobiDB-lite"/>
    </source>
</evidence>
<evidence type="ECO:0000313" key="3">
    <source>
        <dbReference type="Proteomes" id="UP000034273"/>
    </source>
</evidence>
<protein>
    <submittedName>
        <fullName evidence="2">Uncharacterized protein</fullName>
    </submittedName>
</protein>